<dbReference type="PANTHER" id="PTHR12137">
    <property type="entry name" value="CARBOHYDRATE SULFOTRANSFERASE"/>
    <property type="match status" value="1"/>
</dbReference>
<evidence type="ECO:0000256" key="5">
    <source>
        <dbReference type="ARBA" id="ARBA00023034"/>
    </source>
</evidence>
<gene>
    <name evidence="8" type="ORF">CA2015_3239</name>
</gene>
<evidence type="ECO:0000256" key="6">
    <source>
        <dbReference type="ARBA" id="ARBA00023136"/>
    </source>
</evidence>
<dbReference type="InterPro" id="IPR027417">
    <property type="entry name" value="P-loop_NTPase"/>
</dbReference>
<dbReference type="Pfam" id="PF03567">
    <property type="entry name" value="Sulfotransfer_2"/>
    <property type="match status" value="1"/>
</dbReference>
<proteinExistence type="predicted"/>
<dbReference type="GO" id="GO:0016020">
    <property type="term" value="C:membrane"/>
    <property type="evidence" value="ECO:0007669"/>
    <property type="project" value="InterPro"/>
</dbReference>
<dbReference type="RefSeq" id="WP_048642828.1">
    <property type="nucleotide sequence ID" value="NZ_CP012040.1"/>
</dbReference>
<name>A0A0H4PIB0_9BACT</name>
<dbReference type="InterPro" id="IPR005331">
    <property type="entry name" value="Sulfotransferase"/>
</dbReference>
<dbReference type="Proteomes" id="UP000036520">
    <property type="component" value="Chromosome"/>
</dbReference>
<dbReference type="GO" id="GO:0016051">
    <property type="term" value="P:carbohydrate biosynthetic process"/>
    <property type="evidence" value="ECO:0007669"/>
    <property type="project" value="InterPro"/>
</dbReference>
<dbReference type="InterPro" id="IPR018011">
    <property type="entry name" value="Carb_sulfotrans_8-10"/>
</dbReference>
<dbReference type="EMBL" id="CP012040">
    <property type="protein sequence ID" value="AKP52633.1"/>
    <property type="molecule type" value="Genomic_DNA"/>
</dbReference>
<organism evidence="8 9">
    <name type="scientific">Cyclobacterium amurskyense</name>
    <dbReference type="NCBI Taxonomy" id="320787"/>
    <lineage>
        <taxon>Bacteria</taxon>
        <taxon>Pseudomonadati</taxon>
        <taxon>Bacteroidota</taxon>
        <taxon>Cytophagia</taxon>
        <taxon>Cytophagales</taxon>
        <taxon>Cyclobacteriaceae</taxon>
        <taxon>Cyclobacterium</taxon>
    </lineage>
</organism>
<keyword evidence="3" id="KW-0812">Transmembrane</keyword>
<keyword evidence="7" id="KW-0325">Glycoprotein</keyword>
<evidence type="ECO:0000256" key="4">
    <source>
        <dbReference type="ARBA" id="ARBA00022989"/>
    </source>
</evidence>
<dbReference type="PANTHER" id="PTHR12137:SF54">
    <property type="entry name" value="CARBOHYDRATE SULFOTRANSFERASE"/>
    <property type="match status" value="1"/>
</dbReference>
<dbReference type="KEGG" id="camu:CA2015_3239"/>
<evidence type="ECO:0000256" key="7">
    <source>
        <dbReference type="ARBA" id="ARBA00023180"/>
    </source>
</evidence>
<keyword evidence="9" id="KW-1185">Reference proteome</keyword>
<evidence type="ECO:0000256" key="1">
    <source>
        <dbReference type="ARBA" id="ARBA00004323"/>
    </source>
</evidence>
<protein>
    <recommendedName>
        <fullName evidence="10">Sulfotransferase family protein</fullName>
    </recommendedName>
</protein>
<dbReference type="AlphaFoldDB" id="A0A0H4PIB0"/>
<keyword evidence="4" id="KW-1133">Transmembrane helix</keyword>
<sequence>MIISHSHKFISFAIPKTGTHAVRFALRPFLEVGDEEQVALFHHSKLQTGDFKKRKNGHITALEIKPHLSPEIWTSYLKFAFMRNPYERFVSACFFKHPLLSKEYTNVTKCRAYMKLLIQRESNQTSLFFRPQCDYITGEHNEILVDFIGQTENMEKDLKSVFSRLNLPFKSPEKINSSNHLPYRSYYDEELQSLISHFYKKDFDLFKIDDLKKI</sequence>
<evidence type="ECO:0000313" key="9">
    <source>
        <dbReference type="Proteomes" id="UP000036520"/>
    </source>
</evidence>
<comment type="subcellular location">
    <subcellularLocation>
        <location evidence="1">Golgi apparatus membrane</location>
        <topology evidence="1">Single-pass type II membrane protein</topology>
    </subcellularLocation>
</comment>
<dbReference type="STRING" id="320787.CA2015_3239"/>
<keyword evidence="2" id="KW-0808">Transferase</keyword>
<reference evidence="8 9" key="1">
    <citation type="submission" date="2015-07" db="EMBL/GenBank/DDBJ databases">
        <authorList>
            <person name="Kim K.M."/>
        </authorList>
    </citation>
    <scope>NUCLEOTIDE SEQUENCE [LARGE SCALE GENOMIC DNA]</scope>
    <source>
        <strain evidence="8 9">KCTC 12363</strain>
    </source>
</reference>
<evidence type="ECO:0000256" key="3">
    <source>
        <dbReference type="ARBA" id="ARBA00022692"/>
    </source>
</evidence>
<keyword evidence="6" id="KW-0472">Membrane</keyword>
<evidence type="ECO:0000313" key="8">
    <source>
        <dbReference type="EMBL" id="AKP52633.1"/>
    </source>
</evidence>
<evidence type="ECO:0008006" key="10">
    <source>
        <dbReference type="Google" id="ProtNLM"/>
    </source>
</evidence>
<dbReference type="OrthoDB" id="288532at2"/>
<evidence type="ECO:0000256" key="2">
    <source>
        <dbReference type="ARBA" id="ARBA00022679"/>
    </source>
</evidence>
<keyword evidence="5" id="KW-0333">Golgi apparatus</keyword>
<dbReference type="SUPFAM" id="SSF52540">
    <property type="entry name" value="P-loop containing nucleoside triphosphate hydrolases"/>
    <property type="match status" value="1"/>
</dbReference>
<accession>A0A0H4PIB0</accession>
<dbReference type="GO" id="GO:0008146">
    <property type="term" value="F:sulfotransferase activity"/>
    <property type="evidence" value="ECO:0007669"/>
    <property type="project" value="InterPro"/>
</dbReference>